<dbReference type="InterPro" id="IPR025184">
    <property type="entry name" value="AadA_C"/>
</dbReference>
<sequence>MTSASIRWLRPYFLVDPVTSARPPRHLDRCLAPEWDAATKPCSGVGSVYAVCMSMQLPPDAATAIKSYLRFADRILPGGIIACAVTGSIALGAYRPGRSDIDLVAVIAEEWRPRPDLIRRLRLLHLSQVPRLTAGAVRGRGVSACCNTVFIAESDVSLPVTEIRPIASHTGEIFDPAGAFDVNPVVWKELVDGGIAVRGRRISAWEVDAQPEVLRPWIQTNLREYWAPLAAQLHDRPPQNSKALLHRLLTSPRGLTAGTVSWCVLGPARMHRTLMTGEIVGKEEAGRHALNAFPQHAPITEVALAKLRGARIPSAPSRQQWRELTASAMEDIIAVALD</sequence>
<keyword evidence="4" id="KW-1185">Reference proteome</keyword>
<accession>A0A0B8ZXN0</accession>
<proteinExistence type="predicted"/>
<dbReference type="InterPro" id="IPR043519">
    <property type="entry name" value="NT_sf"/>
</dbReference>
<dbReference type="Proteomes" id="UP000031488">
    <property type="component" value="Unassembled WGS sequence"/>
</dbReference>
<evidence type="ECO:0000313" key="4">
    <source>
        <dbReference type="Proteomes" id="UP000031488"/>
    </source>
</evidence>
<keyword evidence="1" id="KW-0808">Transferase</keyword>
<reference evidence="3 4" key="1">
    <citation type="submission" date="2014-11" db="EMBL/GenBank/DDBJ databases">
        <title>Draft Genome Sequence of Brevibacterium linens AE038-8.</title>
        <authorList>
            <person name="Maizel D."/>
            <person name="Utturkar S.M."/>
            <person name="Brown S.D."/>
            <person name="Ferrero M."/>
            <person name="Rosen B.P."/>
        </authorList>
    </citation>
    <scope>NUCLEOTIDE SEQUENCE [LARGE SCALE GENOMIC DNA]</scope>
    <source>
        <strain evidence="3 4">AE038-8</strain>
    </source>
</reference>
<dbReference type="AlphaFoldDB" id="A0A0B8ZXN0"/>
<dbReference type="Pfam" id="PF13427">
    <property type="entry name" value="AadA_C"/>
    <property type="match status" value="1"/>
</dbReference>
<gene>
    <name evidence="3" type="ORF">AE0388_3103</name>
</gene>
<dbReference type="GO" id="GO:0016740">
    <property type="term" value="F:transferase activity"/>
    <property type="evidence" value="ECO:0007669"/>
    <property type="project" value="UniProtKB-KW"/>
</dbReference>
<evidence type="ECO:0000256" key="1">
    <source>
        <dbReference type="ARBA" id="ARBA00022679"/>
    </source>
</evidence>
<protein>
    <recommendedName>
        <fullName evidence="2">Adenylyltransferase AadA C-terminal domain-containing protein</fullName>
    </recommendedName>
</protein>
<dbReference type="PATRIC" id="fig|1703.6.peg.3059"/>
<name>A0A0B8ZXN0_BRELN</name>
<organism evidence="3 4">
    <name type="scientific">Brevibacterium linens</name>
    <dbReference type="NCBI Taxonomy" id="1703"/>
    <lineage>
        <taxon>Bacteria</taxon>
        <taxon>Bacillati</taxon>
        <taxon>Actinomycetota</taxon>
        <taxon>Actinomycetes</taxon>
        <taxon>Micrococcales</taxon>
        <taxon>Brevibacteriaceae</taxon>
        <taxon>Brevibacterium</taxon>
    </lineage>
</organism>
<feature type="domain" description="Adenylyltransferase AadA C-terminal" evidence="2">
    <location>
        <begin position="262"/>
        <end position="316"/>
    </location>
</feature>
<evidence type="ECO:0000259" key="2">
    <source>
        <dbReference type="Pfam" id="PF13427"/>
    </source>
</evidence>
<evidence type="ECO:0000313" key="3">
    <source>
        <dbReference type="EMBL" id="KHS51031.1"/>
    </source>
</evidence>
<dbReference type="EMBL" id="JTJZ01000022">
    <property type="protein sequence ID" value="KHS51031.1"/>
    <property type="molecule type" value="Genomic_DNA"/>
</dbReference>
<comment type="caution">
    <text evidence="3">The sequence shown here is derived from an EMBL/GenBank/DDBJ whole genome shotgun (WGS) entry which is preliminary data.</text>
</comment>
<dbReference type="SUPFAM" id="SSF81301">
    <property type="entry name" value="Nucleotidyltransferase"/>
    <property type="match status" value="1"/>
</dbReference>